<evidence type="ECO:0000313" key="5">
    <source>
        <dbReference type="Proteomes" id="UP001596116"/>
    </source>
</evidence>
<proteinExistence type="predicted"/>
<dbReference type="InterPro" id="IPR037873">
    <property type="entry name" value="BamE-like"/>
</dbReference>
<dbReference type="InterPro" id="IPR007450">
    <property type="entry name" value="BamE_dom"/>
</dbReference>
<dbReference type="Gene3D" id="3.30.1450.10">
    <property type="match status" value="1"/>
</dbReference>
<sequence length="152" mass="17030">MTRFFLAALGLLMLQACVSVRSSHGYVLEADQKELKAEIGFDTKDSVLAKYGEPSMIGVFDRNAWYYLHSTDQTRAFFKPKTKSRQVIAIHFADDGSVEEFKEFDLADGEDIRLVQRETPTRGRELNFWEQLLGNVGALPASLGEEGPVPGQ</sequence>
<dbReference type="Pfam" id="PF04355">
    <property type="entry name" value="BamE"/>
    <property type="match status" value="1"/>
</dbReference>
<dbReference type="Proteomes" id="UP001596116">
    <property type="component" value="Unassembled WGS sequence"/>
</dbReference>
<comment type="caution">
    <text evidence="4">The sequence shown here is derived from an EMBL/GenBank/DDBJ whole genome shotgun (WGS) entry which is preliminary data.</text>
</comment>
<evidence type="ECO:0000259" key="3">
    <source>
        <dbReference type="Pfam" id="PF04355"/>
    </source>
</evidence>
<keyword evidence="1" id="KW-0732">Signal</keyword>
<dbReference type="RefSeq" id="WP_379880923.1">
    <property type="nucleotide sequence ID" value="NZ_JBHPON010000003.1"/>
</dbReference>
<evidence type="ECO:0000313" key="4">
    <source>
        <dbReference type="EMBL" id="MFC6037685.1"/>
    </source>
</evidence>
<name>A0ABW1L034_9PROT</name>
<protein>
    <submittedName>
        <fullName evidence="4">Outer membrane protein assembly factor BamE</fullName>
    </submittedName>
</protein>
<gene>
    <name evidence="4" type="ORF">ACFMB1_19185</name>
</gene>
<feature type="domain" description="Outer membrane protein assembly factor BamE" evidence="3">
    <location>
        <begin position="37"/>
        <end position="99"/>
    </location>
</feature>
<keyword evidence="5" id="KW-1185">Reference proteome</keyword>
<dbReference type="PROSITE" id="PS51257">
    <property type="entry name" value="PROKAR_LIPOPROTEIN"/>
    <property type="match status" value="1"/>
</dbReference>
<reference evidence="4 5" key="1">
    <citation type="submission" date="2024-09" db="EMBL/GenBank/DDBJ databases">
        <authorList>
            <person name="Zhang Z.-H."/>
        </authorList>
    </citation>
    <scope>NUCLEOTIDE SEQUENCE [LARGE SCALE GENOMIC DNA]</scope>
    <source>
        <strain evidence="4 5">HHTR114</strain>
    </source>
</reference>
<keyword evidence="2" id="KW-0472">Membrane</keyword>
<accession>A0ABW1L034</accession>
<dbReference type="EMBL" id="JBHPON010000003">
    <property type="protein sequence ID" value="MFC6037685.1"/>
    <property type="molecule type" value="Genomic_DNA"/>
</dbReference>
<organism evidence="4 5">
    <name type="scientific">Hyphococcus aureus</name>
    <dbReference type="NCBI Taxonomy" id="2666033"/>
    <lineage>
        <taxon>Bacteria</taxon>
        <taxon>Pseudomonadati</taxon>
        <taxon>Pseudomonadota</taxon>
        <taxon>Alphaproteobacteria</taxon>
        <taxon>Parvularculales</taxon>
        <taxon>Parvularculaceae</taxon>
        <taxon>Hyphococcus</taxon>
    </lineage>
</organism>
<evidence type="ECO:0000256" key="2">
    <source>
        <dbReference type="ARBA" id="ARBA00023136"/>
    </source>
</evidence>
<evidence type="ECO:0000256" key="1">
    <source>
        <dbReference type="ARBA" id="ARBA00022729"/>
    </source>
</evidence>